<dbReference type="Pfam" id="PF02687">
    <property type="entry name" value="FtsX"/>
    <property type="match status" value="1"/>
</dbReference>
<evidence type="ECO:0000256" key="2">
    <source>
        <dbReference type="ARBA" id="ARBA00022475"/>
    </source>
</evidence>
<keyword evidence="5 6" id="KW-0472">Membrane</keyword>
<evidence type="ECO:0000256" key="5">
    <source>
        <dbReference type="ARBA" id="ARBA00023136"/>
    </source>
</evidence>
<feature type="transmembrane region" description="Helical" evidence="6">
    <location>
        <begin position="600"/>
        <end position="621"/>
    </location>
</feature>
<comment type="subcellular location">
    <subcellularLocation>
        <location evidence="1">Cell membrane</location>
        <topology evidence="1">Multi-pass membrane protein</topology>
    </subcellularLocation>
</comment>
<dbReference type="RefSeq" id="WP_376754380.1">
    <property type="nucleotide sequence ID" value="NZ_CP124550.1"/>
</dbReference>
<feature type="transmembrane region" description="Helical" evidence="6">
    <location>
        <begin position="540"/>
        <end position="566"/>
    </location>
</feature>
<dbReference type="PANTHER" id="PTHR30572:SF9">
    <property type="entry name" value="ABC TRANSPORTER PERMEASE PROTEIN"/>
    <property type="match status" value="1"/>
</dbReference>
<dbReference type="InterPro" id="IPR050250">
    <property type="entry name" value="Macrolide_Exporter_MacB"/>
</dbReference>
<evidence type="ECO:0000313" key="8">
    <source>
        <dbReference type="EMBL" id="WIO46021.1"/>
    </source>
</evidence>
<dbReference type="PANTHER" id="PTHR30572">
    <property type="entry name" value="MEMBRANE COMPONENT OF TRANSPORTER-RELATED"/>
    <property type="match status" value="1"/>
</dbReference>
<feature type="domain" description="ABC3 transporter permease C-terminal" evidence="7">
    <location>
        <begin position="498"/>
        <end position="628"/>
    </location>
</feature>
<dbReference type="Proteomes" id="UP001177295">
    <property type="component" value="Chromosome"/>
</dbReference>
<keyword evidence="4 6" id="KW-1133">Transmembrane helix</keyword>
<proteinExistence type="predicted"/>
<sequence>MLRTLDASKLALTKLRTRKIRLAATIIVAGLLFGIVVFGLTVLRASMASIERFGRDTMSTQYLLAYSNHNENQSDLFYNPPQDAKDRILALHKQHIADKKAAAKALGVEYDEKSEEEPITKINQDDSGSLNRNSWAVKTFLKQYTAEKNPLKPERIDTAAKRFGSSATYRVQNVGGRDDGSLDVMIGGREDFQRDKEAVPEQLSEFVSAADYQTILDESLLKYYFLPHRARAANNEIPVFISYNDAAALLGKKPLPTTASPQQHIERIRELRNETGNITIQVCYRNNASSHLIQQALDQQRTAANKTKNEPDAKPSIEYALPAADSCGGAIVKKDNRSTDEKAMDEKMQKFNQQFSTENVTPQQAKLTYRVVGLLPDAAYGDDLKGKLAGALNANMPSRWIIPKQTFEAGAAKTYVPNILTTERRELSGGLSDTTIYEFTDAEHARAFYHASMCNNQPKNKDLCVDGVSNFTRPFGSNSLVIEELRQQLTPILWYSLLGVIGVAAFILMLTISRTVADSRKESAIFRALGATRLDIAQIYIMYTLLLAGLIALFAITAGLIGAGVIDALYSADFSTAARYIIMPRDLNTTFQLFAFDPRIIVLAAASIVAAALIGSILPLARNTRRNPMKDMRDE</sequence>
<evidence type="ECO:0000256" key="4">
    <source>
        <dbReference type="ARBA" id="ARBA00022989"/>
    </source>
</evidence>
<name>A0ABY8WWU5_9BACT</name>
<keyword evidence="2" id="KW-1003">Cell membrane</keyword>
<keyword evidence="3 6" id="KW-0812">Transmembrane</keyword>
<evidence type="ECO:0000256" key="3">
    <source>
        <dbReference type="ARBA" id="ARBA00022692"/>
    </source>
</evidence>
<gene>
    <name evidence="8" type="ORF">SEML1_0395</name>
</gene>
<evidence type="ECO:0000259" key="7">
    <source>
        <dbReference type="Pfam" id="PF02687"/>
    </source>
</evidence>
<dbReference type="InterPro" id="IPR003838">
    <property type="entry name" value="ABC3_permease_C"/>
</dbReference>
<dbReference type="EMBL" id="CP124550">
    <property type="protein sequence ID" value="WIO46021.1"/>
    <property type="molecule type" value="Genomic_DNA"/>
</dbReference>
<feature type="transmembrane region" description="Helical" evidence="6">
    <location>
        <begin position="20"/>
        <end position="43"/>
    </location>
</feature>
<feature type="transmembrane region" description="Helical" evidence="6">
    <location>
        <begin position="492"/>
        <end position="512"/>
    </location>
</feature>
<evidence type="ECO:0000256" key="1">
    <source>
        <dbReference type="ARBA" id="ARBA00004651"/>
    </source>
</evidence>
<evidence type="ECO:0000313" key="9">
    <source>
        <dbReference type="Proteomes" id="UP001177295"/>
    </source>
</evidence>
<evidence type="ECO:0000256" key="6">
    <source>
        <dbReference type="SAM" id="Phobius"/>
    </source>
</evidence>
<accession>A0ABY8WWU5</accession>
<reference evidence="8 9" key="1">
    <citation type="journal article" date="2023" name="Cell">
        <title>Genetic manipulation of Patescibacteria provides mechanistic insights into microbial dark matter and the epibiotic lifestyle.</title>
        <authorList>
            <person name="Wang Y."/>
            <person name="Gallagher L.A."/>
            <person name="Andrade P.A."/>
            <person name="Liu A."/>
            <person name="Humphreys I.R."/>
            <person name="Turkarslan S."/>
            <person name="Cutler K.J."/>
            <person name="Arrieta-Ortiz M.L."/>
            <person name="Li Y."/>
            <person name="Radey M.C."/>
            <person name="McLean J.S."/>
            <person name="Cong Q."/>
            <person name="Baker D."/>
            <person name="Baliga N.S."/>
            <person name="Peterson S.B."/>
            <person name="Mougous J.D."/>
        </authorList>
    </citation>
    <scope>NUCLEOTIDE SEQUENCE [LARGE SCALE GENOMIC DNA]</scope>
    <source>
        <strain evidence="8 9">ML1</strain>
    </source>
</reference>
<organism evidence="8 9">
    <name type="scientific">Candidatus Southlakia epibionticum</name>
    <dbReference type="NCBI Taxonomy" id="3043284"/>
    <lineage>
        <taxon>Bacteria</taxon>
        <taxon>Candidatus Saccharimonadota</taxon>
        <taxon>Candidatus Saccharimonadia</taxon>
        <taxon>Candidatus Saccharimonadales</taxon>
        <taxon>Candidatus Saccharimonadaceae</taxon>
        <taxon>Candidatus Southlakia</taxon>
    </lineage>
</organism>
<protein>
    <recommendedName>
        <fullName evidence="7">ABC3 transporter permease C-terminal domain-containing protein</fullName>
    </recommendedName>
</protein>
<keyword evidence="9" id="KW-1185">Reference proteome</keyword>